<feature type="non-terminal residue" evidence="2">
    <location>
        <position position="293"/>
    </location>
</feature>
<dbReference type="SUPFAM" id="SSF52540">
    <property type="entry name" value="P-loop containing nucleoside triphosphate hydrolases"/>
    <property type="match status" value="1"/>
</dbReference>
<proteinExistence type="predicted"/>
<gene>
    <name evidence="2" type="ORF">A2892_05135</name>
</gene>
<dbReference type="Pfam" id="PF05191">
    <property type="entry name" value="ADK_lid"/>
    <property type="match status" value="1"/>
</dbReference>
<dbReference type="InterPro" id="IPR027417">
    <property type="entry name" value="P-loop_NTPase"/>
</dbReference>
<dbReference type="EMBL" id="MGHD01000026">
    <property type="protein sequence ID" value="OGM58949.1"/>
    <property type="molecule type" value="Genomic_DNA"/>
</dbReference>
<dbReference type="GO" id="GO:0004017">
    <property type="term" value="F:AMP kinase activity"/>
    <property type="evidence" value="ECO:0007669"/>
    <property type="project" value="InterPro"/>
</dbReference>
<reference evidence="2 3" key="1">
    <citation type="journal article" date="2016" name="Nat. Commun.">
        <title>Thousands of microbial genomes shed light on interconnected biogeochemical processes in an aquifer system.</title>
        <authorList>
            <person name="Anantharaman K."/>
            <person name="Brown C.T."/>
            <person name="Hug L.A."/>
            <person name="Sharon I."/>
            <person name="Castelle C.J."/>
            <person name="Probst A.J."/>
            <person name="Thomas B.C."/>
            <person name="Singh A."/>
            <person name="Wilkins M.J."/>
            <person name="Karaoz U."/>
            <person name="Brodie E.L."/>
            <person name="Williams K.H."/>
            <person name="Hubbard S.S."/>
            <person name="Banfield J.F."/>
        </authorList>
    </citation>
    <scope>NUCLEOTIDE SEQUENCE [LARGE SCALE GENOMIC DNA]</scope>
</reference>
<name>A0A1F8B5F9_9BACT</name>
<dbReference type="Gene3D" id="3.40.50.300">
    <property type="entry name" value="P-loop containing nucleotide triphosphate hydrolases"/>
    <property type="match status" value="1"/>
</dbReference>
<dbReference type="STRING" id="1802517.A2892_05135"/>
<accession>A0A1F8B5F9</accession>
<dbReference type="InterPro" id="IPR036193">
    <property type="entry name" value="ADK_active_lid_dom_sf"/>
</dbReference>
<evidence type="ECO:0000313" key="2">
    <source>
        <dbReference type="EMBL" id="OGM58949.1"/>
    </source>
</evidence>
<dbReference type="AlphaFoldDB" id="A0A1F8B5F9"/>
<organism evidence="2 3">
    <name type="scientific">Candidatus Woesebacteria bacterium RIFCSPLOWO2_01_FULL_39_10b</name>
    <dbReference type="NCBI Taxonomy" id="1802517"/>
    <lineage>
        <taxon>Bacteria</taxon>
        <taxon>Candidatus Woeseibacteriota</taxon>
    </lineage>
</organism>
<dbReference type="Proteomes" id="UP000176404">
    <property type="component" value="Unassembled WGS sequence"/>
</dbReference>
<feature type="domain" description="Adenylate kinase active site lid" evidence="1">
    <location>
        <begin position="133"/>
        <end position="166"/>
    </location>
</feature>
<dbReference type="SUPFAM" id="SSF57774">
    <property type="entry name" value="Microbial and mitochondrial ADK, insert 'zinc finger' domain"/>
    <property type="match status" value="1"/>
</dbReference>
<protein>
    <recommendedName>
        <fullName evidence="1">Adenylate kinase active site lid domain-containing protein</fullName>
    </recommendedName>
</protein>
<dbReference type="InterPro" id="IPR007862">
    <property type="entry name" value="Adenylate_kinase_lid-dom"/>
</dbReference>
<evidence type="ECO:0000313" key="3">
    <source>
        <dbReference type="Proteomes" id="UP000176404"/>
    </source>
</evidence>
<sequence length="293" mass="32968">MLERILGETERRLEVPKDAFIFAASPPTAGKTTQAIFLVETTKARLIRGKDIVPELSHVLGTNRKLIPDATFLPILGETLDKLTASRVVLDNIPRTRAQAEIVKEWGKDNRVALHLIKLDLSEEEAVERVRERRICPRCGESYHPFLKPPTEVGICDRDRTRLIQKQGDDPNLARKGFRHNQQLEATILQVFEGVATIHQVPASGTVYDTARRLFTRLSPHIFYRGEMAGGYFKLRGVLDEQGFGHIFISGMPVFMYDGRALMKDFDILVPDDEIEPVAKILGLEVGVKDSSV</sequence>
<evidence type="ECO:0000259" key="1">
    <source>
        <dbReference type="Pfam" id="PF05191"/>
    </source>
</evidence>
<comment type="caution">
    <text evidence="2">The sequence shown here is derived from an EMBL/GenBank/DDBJ whole genome shotgun (WGS) entry which is preliminary data.</text>
</comment>